<name>A0A8A2VI10_9EURY</name>
<dbReference type="RefSeq" id="WP_207289774.1">
    <property type="nucleotide sequence ID" value="NZ_CP071462.1"/>
</dbReference>
<accession>A0A8A2VI10</accession>
<organism evidence="3 4">
    <name type="scientific">Haloterrigena alkaliphila</name>
    <dbReference type="NCBI Taxonomy" id="2816475"/>
    <lineage>
        <taxon>Archaea</taxon>
        <taxon>Methanobacteriati</taxon>
        <taxon>Methanobacteriota</taxon>
        <taxon>Stenosarchaea group</taxon>
        <taxon>Halobacteria</taxon>
        <taxon>Halobacteriales</taxon>
        <taxon>Natrialbaceae</taxon>
        <taxon>Haloterrigena</taxon>
    </lineage>
</organism>
<dbReference type="Gene3D" id="1.10.10.10">
    <property type="entry name" value="Winged helix-like DNA-binding domain superfamily/Winged helix DNA-binding domain"/>
    <property type="match status" value="1"/>
</dbReference>
<dbReference type="EMBL" id="CP071462">
    <property type="protein sequence ID" value="QSX00076.1"/>
    <property type="molecule type" value="Genomic_DNA"/>
</dbReference>
<dbReference type="AlphaFoldDB" id="A0A8A2VI10"/>
<proteinExistence type="predicted"/>
<dbReference type="KEGG" id="hakz:J0X25_03660"/>
<dbReference type="InterPro" id="IPR036388">
    <property type="entry name" value="WH-like_DNA-bd_sf"/>
</dbReference>
<dbReference type="Proteomes" id="UP000663203">
    <property type="component" value="Chromosome"/>
</dbReference>
<gene>
    <name evidence="3" type="ORF">J0X25_03660</name>
</gene>
<feature type="domain" description="DUF7344" evidence="2">
    <location>
        <begin position="29"/>
        <end position="106"/>
    </location>
</feature>
<dbReference type="Pfam" id="PF24035">
    <property type="entry name" value="DUF7344"/>
    <property type="match status" value="1"/>
</dbReference>
<evidence type="ECO:0000259" key="2">
    <source>
        <dbReference type="Pfam" id="PF24035"/>
    </source>
</evidence>
<reference evidence="3 4" key="1">
    <citation type="submission" date="2021-03" db="EMBL/GenBank/DDBJ databases">
        <title>Haloterrigena longa sp. nov. and Haloterrigena limicola sp. nov., extremely halophilic archaea isolated from a salt lake.</title>
        <authorList>
            <person name="Henglin C."/>
        </authorList>
    </citation>
    <scope>NUCLEOTIDE SEQUENCE [LARGE SCALE GENOMIC DNA]</scope>
    <source>
        <strain evidence="3 4">KZCA68</strain>
    </source>
</reference>
<evidence type="ECO:0000313" key="4">
    <source>
        <dbReference type="Proteomes" id="UP000663203"/>
    </source>
</evidence>
<evidence type="ECO:0000256" key="1">
    <source>
        <dbReference type="SAM" id="MobiDB-lite"/>
    </source>
</evidence>
<dbReference type="InterPro" id="IPR055768">
    <property type="entry name" value="DUF7344"/>
</dbReference>
<dbReference type="SUPFAM" id="SSF46785">
    <property type="entry name" value="Winged helix' DNA-binding domain"/>
    <property type="match status" value="1"/>
</dbReference>
<dbReference type="GeneID" id="63186371"/>
<sequence length="132" mass="14730">MSDEGINAGGSDLPGDGGEGPEVLSRLLDALSSRRRRHALYYLREHELVDVDELARHLATERPDSPATTTAGDRIAEMETTVIHSDLPKLRDAGILEYDPRTGTIRYRQSSRILRLLLRVCSEFDEPSVQSE</sequence>
<feature type="region of interest" description="Disordered" evidence="1">
    <location>
        <begin position="1"/>
        <end position="23"/>
    </location>
</feature>
<evidence type="ECO:0000313" key="3">
    <source>
        <dbReference type="EMBL" id="QSX00076.1"/>
    </source>
</evidence>
<dbReference type="InterPro" id="IPR036390">
    <property type="entry name" value="WH_DNA-bd_sf"/>
</dbReference>
<protein>
    <recommendedName>
        <fullName evidence="2">DUF7344 domain-containing protein</fullName>
    </recommendedName>
</protein>
<keyword evidence="4" id="KW-1185">Reference proteome</keyword>